<dbReference type="InterPro" id="IPR054728">
    <property type="entry name" value="RsmB-like_ferredoxin"/>
</dbReference>
<dbReference type="GO" id="GO:0005737">
    <property type="term" value="C:cytoplasm"/>
    <property type="evidence" value="ECO:0007669"/>
    <property type="project" value="UniProtKB-SubCell"/>
</dbReference>
<dbReference type="InterPro" id="IPR035926">
    <property type="entry name" value="NusB-like_sf"/>
</dbReference>
<keyword evidence="9 13" id="KW-0694">RNA-binding</keyword>
<dbReference type="AlphaFoldDB" id="D4YS87"/>
<dbReference type="PANTHER" id="PTHR22807">
    <property type="entry name" value="NOP2 YEAST -RELATED NOL1/NOP2/FMU SUN DOMAIN-CONTAINING"/>
    <property type="match status" value="1"/>
</dbReference>
<dbReference type="InterPro" id="IPR006027">
    <property type="entry name" value="NusB_RsmB_TIM44"/>
</dbReference>
<feature type="binding site" evidence="13">
    <location>
        <position position="288"/>
    </location>
    <ligand>
        <name>S-adenosyl-L-methionine</name>
        <dbReference type="ChEBI" id="CHEBI:59789"/>
    </ligand>
</feature>
<dbReference type="GO" id="GO:0003723">
    <property type="term" value="F:RNA binding"/>
    <property type="evidence" value="ECO:0007669"/>
    <property type="project" value="UniProtKB-UniRule"/>
</dbReference>
<keyword evidence="6 13" id="KW-0489">Methyltransferase</keyword>
<evidence type="ECO:0000256" key="8">
    <source>
        <dbReference type="ARBA" id="ARBA00022691"/>
    </source>
</evidence>
<dbReference type="Pfam" id="PF01189">
    <property type="entry name" value="Methyltr_RsmB-F"/>
    <property type="match status" value="1"/>
</dbReference>
<sequence length="447" mass="49993">MLREKKLSTTKSARAIALETLIRVLENGSYSNISLNNNLKHSNLSVADQNLATKIVYGTIQYKIYLEYQLHDLIKSKITEKYLKPLLLMSAYQILFLDKVPNRAVLDEANKLAKQFGKKHSSGFRLVNGILRSLTRRGPILPDKNDLVNYLSVKESFPRWLVEYFISLWGEARTEKILASYNETAKNSVRLSILQDEEKTVAALKQAGYEPTPSKLAANVAILVHGGIASSSLFKQGKLTIQDEAASLVVDAFDFKGNEKVLDACSAPGGKTVQIAEHLQTGEVTALDIHDKKLRLVQQNTKRMNVADKVKTVAIDARKADDYFSKQQFAKILVDAPCSGLGLLRRKPEIRYTKSKNDLFSLAKIQLAILNHVSCLLENDGELIYSTCTISKEEDEDVIRKFLAAHPDFALQPFKLEKISSKTGMLKILPDEYGSDGFFIAKLKLRG</sequence>
<evidence type="ECO:0000256" key="10">
    <source>
        <dbReference type="ARBA" id="ARBA00030399"/>
    </source>
</evidence>
<dbReference type="EC" id="2.1.1.176" evidence="3"/>
<dbReference type="CDD" id="cd02440">
    <property type="entry name" value="AdoMet_MTases"/>
    <property type="match status" value="1"/>
</dbReference>
<evidence type="ECO:0000313" key="15">
    <source>
        <dbReference type="EMBL" id="EFG55902.1"/>
    </source>
</evidence>
<feature type="active site" description="Nucleophile" evidence="13">
    <location>
        <position position="388"/>
    </location>
</feature>
<comment type="caution">
    <text evidence="15">The sequence shown here is derived from an EMBL/GenBank/DDBJ whole genome shotgun (WGS) entry which is preliminary data.</text>
</comment>
<feature type="domain" description="SAM-dependent MTase RsmB/NOP-type" evidence="14">
    <location>
        <begin position="177"/>
        <end position="446"/>
    </location>
</feature>
<dbReference type="PRINTS" id="PR02008">
    <property type="entry name" value="RCMTFAMILY"/>
</dbReference>
<gene>
    <name evidence="15" type="primary">sun</name>
    <name evidence="15" type="ORF">HMPREF0493_0365</name>
</gene>
<dbReference type="Gene3D" id="3.30.70.1170">
    <property type="entry name" value="Sun protein, domain 3"/>
    <property type="match status" value="1"/>
</dbReference>
<dbReference type="GO" id="GO:0006355">
    <property type="term" value="P:regulation of DNA-templated transcription"/>
    <property type="evidence" value="ECO:0007669"/>
    <property type="project" value="InterPro"/>
</dbReference>
<dbReference type="Gene3D" id="1.10.940.10">
    <property type="entry name" value="NusB-like"/>
    <property type="match status" value="1"/>
</dbReference>
<proteinExistence type="inferred from homology"/>
<organism evidence="15 16">
    <name type="scientific">Lactobacillus amylolyticus DSM 11664</name>
    <dbReference type="NCBI Taxonomy" id="585524"/>
    <lineage>
        <taxon>Bacteria</taxon>
        <taxon>Bacillati</taxon>
        <taxon>Bacillota</taxon>
        <taxon>Bacilli</taxon>
        <taxon>Lactobacillales</taxon>
        <taxon>Lactobacillaceae</taxon>
        <taxon>Lactobacillus</taxon>
    </lineage>
</organism>
<comment type="function">
    <text evidence="1">Specifically methylates the cytosine at position 967 (m5C967) of 16S rRNA.</text>
</comment>
<evidence type="ECO:0000256" key="5">
    <source>
        <dbReference type="ARBA" id="ARBA00022552"/>
    </source>
</evidence>
<comment type="catalytic activity">
    <reaction evidence="12">
        <text>cytidine(967) in 16S rRNA + S-adenosyl-L-methionine = 5-methylcytidine(967) in 16S rRNA + S-adenosyl-L-homocysteine + H(+)</text>
        <dbReference type="Rhea" id="RHEA:42748"/>
        <dbReference type="Rhea" id="RHEA-COMP:10219"/>
        <dbReference type="Rhea" id="RHEA-COMP:10220"/>
        <dbReference type="ChEBI" id="CHEBI:15378"/>
        <dbReference type="ChEBI" id="CHEBI:57856"/>
        <dbReference type="ChEBI" id="CHEBI:59789"/>
        <dbReference type="ChEBI" id="CHEBI:74483"/>
        <dbReference type="ChEBI" id="CHEBI:82748"/>
        <dbReference type="EC" id="2.1.1.176"/>
    </reaction>
</comment>
<dbReference type="Gene3D" id="3.40.50.150">
    <property type="entry name" value="Vaccinia Virus protein VP39"/>
    <property type="match status" value="1"/>
</dbReference>
<dbReference type="EMBL" id="ADNY01000013">
    <property type="protein sequence ID" value="EFG55902.1"/>
    <property type="molecule type" value="Genomic_DNA"/>
</dbReference>
<keyword evidence="16" id="KW-1185">Reference proteome</keyword>
<dbReference type="Proteomes" id="UP000004069">
    <property type="component" value="Unassembled WGS sequence"/>
</dbReference>
<comment type="similarity">
    <text evidence="13">Belongs to the class I-like SAM-binding methyltransferase superfamily. RsmB/NOP family.</text>
</comment>
<feature type="binding site" evidence="13">
    <location>
        <begin position="265"/>
        <end position="271"/>
    </location>
    <ligand>
        <name>S-adenosyl-L-methionine</name>
        <dbReference type="ChEBI" id="CHEBI:59789"/>
    </ligand>
</feature>
<dbReference type="eggNOG" id="COG0144">
    <property type="taxonomic scope" value="Bacteria"/>
</dbReference>
<evidence type="ECO:0000256" key="9">
    <source>
        <dbReference type="ARBA" id="ARBA00022884"/>
    </source>
</evidence>
<keyword evidence="4" id="KW-0963">Cytoplasm</keyword>
<evidence type="ECO:0000256" key="13">
    <source>
        <dbReference type="PROSITE-ProRule" id="PRU01023"/>
    </source>
</evidence>
<evidence type="ECO:0000256" key="6">
    <source>
        <dbReference type="ARBA" id="ARBA00022603"/>
    </source>
</evidence>
<dbReference type="SUPFAM" id="SSF48013">
    <property type="entry name" value="NusB-like"/>
    <property type="match status" value="1"/>
</dbReference>
<accession>D4YS87</accession>
<dbReference type="FunFam" id="3.40.50.150:FF:000022">
    <property type="entry name" value="Ribosomal RNA small subunit methyltransferase B"/>
    <property type="match status" value="1"/>
</dbReference>
<name>D4YS87_9LACO</name>
<dbReference type="eggNOG" id="COG0781">
    <property type="taxonomic scope" value="Bacteria"/>
</dbReference>
<dbReference type="Pfam" id="PF22458">
    <property type="entry name" value="RsmF-B_ferredox"/>
    <property type="match status" value="1"/>
</dbReference>
<feature type="binding site" evidence="13">
    <location>
        <position position="335"/>
    </location>
    <ligand>
        <name>S-adenosyl-L-methionine</name>
        <dbReference type="ChEBI" id="CHEBI:59789"/>
    </ligand>
</feature>
<dbReference type="InterPro" id="IPR004573">
    <property type="entry name" value="rRNA_ssu_MeTfrase_B"/>
</dbReference>
<evidence type="ECO:0000259" key="14">
    <source>
        <dbReference type="PROSITE" id="PS51686"/>
    </source>
</evidence>
<evidence type="ECO:0000256" key="4">
    <source>
        <dbReference type="ARBA" id="ARBA00022490"/>
    </source>
</evidence>
<feature type="binding site" evidence="13">
    <location>
        <position position="316"/>
    </location>
    <ligand>
        <name>S-adenosyl-L-methionine</name>
        <dbReference type="ChEBI" id="CHEBI:59789"/>
    </ligand>
</feature>
<evidence type="ECO:0000256" key="12">
    <source>
        <dbReference type="ARBA" id="ARBA00047283"/>
    </source>
</evidence>
<protein>
    <recommendedName>
        <fullName evidence="3">16S rRNA (cytosine(967)-C(5))-methyltransferase</fullName>
        <ecNumber evidence="3">2.1.1.176</ecNumber>
    </recommendedName>
    <alternativeName>
        <fullName evidence="10">16S rRNA m5C967 methyltransferase</fullName>
    </alternativeName>
    <alternativeName>
        <fullName evidence="11">rRNA (cytosine-C(5)-)-methyltransferase RsmB</fullName>
    </alternativeName>
</protein>
<dbReference type="PROSITE" id="PS51686">
    <property type="entry name" value="SAM_MT_RSMB_NOP"/>
    <property type="match status" value="1"/>
</dbReference>
<dbReference type="InterPro" id="IPR029063">
    <property type="entry name" value="SAM-dependent_MTases_sf"/>
</dbReference>
<keyword evidence="7 13" id="KW-0808">Transferase</keyword>
<dbReference type="Pfam" id="PF01029">
    <property type="entry name" value="NusB"/>
    <property type="match status" value="1"/>
</dbReference>
<keyword evidence="8 13" id="KW-0949">S-adenosyl-L-methionine</keyword>
<evidence type="ECO:0000313" key="16">
    <source>
        <dbReference type="Proteomes" id="UP000004069"/>
    </source>
</evidence>
<dbReference type="InterPro" id="IPR023267">
    <property type="entry name" value="RCMT"/>
</dbReference>
<dbReference type="SUPFAM" id="SSF53335">
    <property type="entry name" value="S-adenosyl-L-methionine-dependent methyltransferases"/>
    <property type="match status" value="1"/>
</dbReference>
<evidence type="ECO:0000256" key="1">
    <source>
        <dbReference type="ARBA" id="ARBA00002724"/>
    </source>
</evidence>
<dbReference type="STRING" id="83683.B1745_02675"/>
<dbReference type="InterPro" id="IPR049560">
    <property type="entry name" value="MeTrfase_RsmB-F_NOP2_cat"/>
</dbReference>
<dbReference type="NCBIfam" id="NF011494">
    <property type="entry name" value="PRK14902.1"/>
    <property type="match status" value="1"/>
</dbReference>
<comment type="subcellular location">
    <subcellularLocation>
        <location evidence="2">Cytoplasm</location>
    </subcellularLocation>
</comment>
<dbReference type="NCBIfam" id="TIGR00563">
    <property type="entry name" value="rsmB"/>
    <property type="match status" value="1"/>
</dbReference>
<reference evidence="15 16" key="1">
    <citation type="submission" date="2010-04" db="EMBL/GenBank/DDBJ databases">
        <authorList>
            <person name="Muzny D."/>
            <person name="Qin X."/>
            <person name="Deng J."/>
            <person name="Jiang H."/>
            <person name="Liu Y."/>
            <person name="Qu J."/>
            <person name="Song X.-Z."/>
            <person name="Zhang L."/>
            <person name="Thornton R."/>
            <person name="Coyle M."/>
            <person name="Francisco L."/>
            <person name="Jackson L."/>
            <person name="Javaid M."/>
            <person name="Korchina V."/>
            <person name="Kovar C."/>
            <person name="Mata R."/>
            <person name="Mathew T."/>
            <person name="Ngo R."/>
            <person name="Nguyen L."/>
            <person name="Nguyen N."/>
            <person name="Okwuonu G."/>
            <person name="Ongeri F."/>
            <person name="Pham C."/>
            <person name="Simmons D."/>
            <person name="Wilczek-Boney K."/>
            <person name="Hale W."/>
            <person name="Jakkamsetti A."/>
            <person name="Pham P."/>
            <person name="Ruth R."/>
            <person name="San Lucas F."/>
            <person name="Warren J."/>
            <person name="Zhang J."/>
            <person name="Zhao Z."/>
            <person name="Zhou C."/>
            <person name="Zhu D."/>
            <person name="Lee S."/>
            <person name="Bess C."/>
            <person name="Blankenburg K."/>
            <person name="Forbes L."/>
            <person name="Fu Q."/>
            <person name="Gubbala S."/>
            <person name="Hirani K."/>
            <person name="Jayaseelan J.C."/>
            <person name="Lara F."/>
            <person name="Munidasa M."/>
            <person name="Palculict T."/>
            <person name="Patil S."/>
            <person name="Pu L.-L."/>
            <person name="Saada N."/>
            <person name="Tang L."/>
            <person name="Weissenberger G."/>
            <person name="Zhu Y."/>
            <person name="Hemphill L."/>
            <person name="Shang Y."/>
            <person name="Youmans B."/>
            <person name="Ayvaz T."/>
            <person name="Ross M."/>
            <person name="Santibanez J."/>
            <person name="Aqrawi P."/>
            <person name="Gross S."/>
            <person name="Joshi V."/>
            <person name="Fowler G."/>
            <person name="Nazareth L."/>
            <person name="Reid J."/>
            <person name="Worley K."/>
            <person name="Petrosino J."/>
            <person name="Highlander S."/>
            <person name="Gibbs R."/>
        </authorList>
    </citation>
    <scope>NUCLEOTIDE SEQUENCE [LARGE SCALE GENOMIC DNA]</scope>
    <source>
        <strain evidence="15 16">DSM 11664</strain>
    </source>
</reference>
<evidence type="ECO:0000256" key="3">
    <source>
        <dbReference type="ARBA" id="ARBA00012140"/>
    </source>
</evidence>
<dbReference type="GO" id="GO:0008649">
    <property type="term" value="F:rRNA methyltransferase activity"/>
    <property type="evidence" value="ECO:0007669"/>
    <property type="project" value="InterPro"/>
</dbReference>
<keyword evidence="5" id="KW-0698">rRNA processing</keyword>
<dbReference type="RefSeq" id="WP_006351519.1">
    <property type="nucleotide sequence ID" value="NZ_ADNY01000013.1"/>
</dbReference>
<dbReference type="PANTHER" id="PTHR22807:SF53">
    <property type="entry name" value="RIBOSOMAL RNA SMALL SUBUNIT METHYLTRANSFERASE B-RELATED"/>
    <property type="match status" value="1"/>
</dbReference>
<evidence type="ECO:0000256" key="7">
    <source>
        <dbReference type="ARBA" id="ARBA00022679"/>
    </source>
</evidence>
<dbReference type="InterPro" id="IPR001678">
    <property type="entry name" value="MeTrfase_RsmB-F_NOP2_dom"/>
</dbReference>
<evidence type="ECO:0000256" key="2">
    <source>
        <dbReference type="ARBA" id="ARBA00004496"/>
    </source>
</evidence>
<evidence type="ECO:0000256" key="11">
    <source>
        <dbReference type="ARBA" id="ARBA00031088"/>
    </source>
</evidence>